<dbReference type="KEGG" id="paek:D3873_02835"/>
<dbReference type="GO" id="GO:0004519">
    <property type="term" value="F:endonuclease activity"/>
    <property type="evidence" value="ECO:0007669"/>
    <property type="project" value="UniProtKB-KW"/>
</dbReference>
<protein>
    <submittedName>
        <fullName evidence="4">Endonuclease</fullName>
    </submittedName>
</protein>
<dbReference type="InterPro" id="IPR045939">
    <property type="entry name" value="YhcR_N"/>
</dbReference>
<dbReference type="SUPFAM" id="SSF56219">
    <property type="entry name" value="DNase I-like"/>
    <property type="match status" value="1"/>
</dbReference>
<feature type="domain" description="Endonuclease/exonuclease/phosphatase" evidence="2">
    <location>
        <begin position="425"/>
        <end position="716"/>
    </location>
</feature>
<proteinExistence type="predicted"/>
<gene>
    <name evidence="4" type="ORF">D3873_02835</name>
</gene>
<feature type="chain" id="PRO_5017347150" evidence="1">
    <location>
        <begin position="34"/>
        <end position="902"/>
    </location>
</feature>
<dbReference type="OrthoDB" id="9801679at2"/>
<dbReference type="Gene3D" id="3.60.10.10">
    <property type="entry name" value="Endonuclease/exonuclease/phosphatase"/>
    <property type="match status" value="1"/>
</dbReference>
<evidence type="ECO:0000313" key="4">
    <source>
        <dbReference type="EMBL" id="AYC28857.1"/>
    </source>
</evidence>
<sequence length="902" mass="97879">MTIQGQLVGRKGFIVFAVLLLVLSMALPFQANAEGELTVAEAIANNDGTATVQGYIVGQVTSTNNVKQDGNYTADTNVAIADDASETDTTKMLYVQLPSSFRAQFGLQSNPDNIGKKITVTGSLEAYYTHPGLKSPTAMTFADGSGGGEPPFEPIDPATVREIGIHDIQGEGHISPYANKTVTGVVGVVSFVEDDRNVFIQDLFPDNNAKTSEAALLYKPAHNLRVGDVVLVEGTVKEWVLEGYSDKLQTDLSMTEINAQYGKVTKINTAEVPAPVIIGEDGLMPPTKVIDNDNFGEFDPQEDGIDFYEALEGMLVGIDSPQIVSPQKYGEVFVVPNGTDTFFNEKGAINIFEDDFNPERITVETSSNFVSKAGDRFEGMVVGAVSYGFGNYQIHTGGNVPAVIDGGATRDVTDLVKDDAKLSVASYNVENFSANEKNTSDEKVALIAESFVHNLHSPDIVSLVEVQDNNGPTDDGTVDATESYERLVAAIEAAGGPSYAFTDIAPEDKEDGGQPGGNIRVGFLYNPERVSLAEGVKGTATEAVAFENGSLTLNPGRIEPANFPNTRKSLAAEFLFQGEKVVVIANHLNSKSGDQSLFGKTQPPFLGSEAERIELATMIQNFIASGIEQDEGLNVIVAGDMNDYEFTPALAALKGNTLTNMVEKAPLEDRFSYVYQGNAQVLDHILVSNNLADRTEIDMVHMNSTFMEEHGRASDHDPVLIQTLLTKPADGIVEEDEMDIEITQDDITISIPEEELFEETRVELSETTFANFVDSGKDVIVDYGAFEATFDSSQLAKIDAAVDGDITFTLDQTADEHYDKGKALVDPFAFSVEDEAGEDVSINWTKPVSFVYEFEEAIDAKHVKTFYLDERGNWKNAPVTSKNVRWTFQVKNTEAMTIVKTK</sequence>
<dbReference type="Pfam" id="PF03372">
    <property type="entry name" value="Exo_endo_phos"/>
    <property type="match status" value="1"/>
</dbReference>
<dbReference type="InterPro" id="IPR005135">
    <property type="entry name" value="Endo/exonuclease/phosphatase"/>
</dbReference>
<dbReference type="PANTHER" id="PTHR42834:SF1">
    <property type="entry name" value="ENDONUCLEASE_EXONUCLEASE_PHOSPHATASE FAMILY PROTEIN (AFU_ORTHOLOGUE AFUA_3G09210)"/>
    <property type="match status" value="1"/>
</dbReference>
<dbReference type="PANTHER" id="PTHR42834">
    <property type="entry name" value="ENDONUCLEASE/EXONUCLEASE/PHOSPHATASE FAMILY PROTEIN (AFU_ORTHOLOGUE AFUA_3G09210)"/>
    <property type="match status" value="1"/>
</dbReference>
<name>A0A385YS94_9BACL</name>
<feature type="signal peptide" evidence="1">
    <location>
        <begin position="1"/>
        <end position="33"/>
    </location>
</feature>
<keyword evidence="1" id="KW-0732">Signal</keyword>
<keyword evidence="4" id="KW-0255">Endonuclease</keyword>
<evidence type="ECO:0000256" key="1">
    <source>
        <dbReference type="SAM" id="SignalP"/>
    </source>
</evidence>
<keyword evidence="4" id="KW-0540">Nuclease</keyword>
<organism evidence="4 5">
    <name type="scientific">Paenisporosarcina cavernae</name>
    <dbReference type="NCBI Taxonomy" id="2320858"/>
    <lineage>
        <taxon>Bacteria</taxon>
        <taxon>Bacillati</taxon>
        <taxon>Bacillota</taxon>
        <taxon>Bacilli</taxon>
        <taxon>Bacillales</taxon>
        <taxon>Caryophanaceae</taxon>
        <taxon>Paenisporosarcina</taxon>
    </lineage>
</organism>
<keyword evidence="4" id="KW-0378">Hydrolase</keyword>
<dbReference type="EMBL" id="CP032418">
    <property type="protein sequence ID" value="AYC28857.1"/>
    <property type="molecule type" value="Genomic_DNA"/>
</dbReference>
<feature type="domain" description="Endonuclease YhcR N-terminal" evidence="3">
    <location>
        <begin position="37"/>
        <end position="141"/>
    </location>
</feature>
<reference evidence="5" key="1">
    <citation type="submission" date="2018-09" db="EMBL/GenBank/DDBJ databases">
        <authorList>
            <person name="Zhu H."/>
        </authorList>
    </citation>
    <scope>NUCLEOTIDE SEQUENCE [LARGE SCALE GENOMIC DNA]</scope>
    <source>
        <strain evidence="5">K2R23-3</strain>
    </source>
</reference>
<dbReference type="Pfam" id="PF19886">
    <property type="entry name" value="DUF6359"/>
    <property type="match status" value="1"/>
</dbReference>
<dbReference type="Proteomes" id="UP000265725">
    <property type="component" value="Chromosome"/>
</dbReference>
<dbReference type="InterPro" id="IPR036691">
    <property type="entry name" value="Endo/exonu/phosph_ase_sf"/>
</dbReference>
<evidence type="ECO:0000313" key="5">
    <source>
        <dbReference type="Proteomes" id="UP000265725"/>
    </source>
</evidence>
<accession>A0A385YS94</accession>
<dbReference type="AlphaFoldDB" id="A0A385YS94"/>
<dbReference type="RefSeq" id="WP_119882601.1">
    <property type="nucleotide sequence ID" value="NZ_CP032418.1"/>
</dbReference>
<evidence type="ECO:0000259" key="3">
    <source>
        <dbReference type="Pfam" id="PF19886"/>
    </source>
</evidence>
<evidence type="ECO:0000259" key="2">
    <source>
        <dbReference type="Pfam" id="PF03372"/>
    </source>
</evidence>
<keyword evidence="5" id="KW-1185">Reference proteome</keyword>